<dbReference type="RefSeq" id="WP_156792481.1">
    <property type="nucleotide sequence ID" value="NZ_CABKQB010000014.1"/>
</dbReference>
<dbReference type="EMBL" id="JAPRAY010000003">
    <property type="protein sequence ID" value="MCZ0666490.1"/>
    <property type="molecule type" value="Genomic_DNA"/>
</dbReference>
<gene>
    <name evidence="1" type="ORF">OZZ17_02920</name>
</gene>
<proteinExistence type="predicted"/>
<protein>
    <submittedName>
        <fullName evidence="1">Uncharacterized protein</fullName>
    </submittedName>
</protein>
<evidence type="ECO:0000313" key="1">
    <source>
        <dbReference type="EMBL" id="MCZ0666490.1"/>
    </source>
</evidence>
<organism evidence="1 2">
    <name type="scientific">Mediterraneibacter gnavus</name>
    <name type="common">Ruminococcus gnavus</name>
    <dbReference type="NCBI Taxonomy" id="33038"/>
    <lineage>
        <taxon>Bacteria</taxon>
        <taxon>Bacillati</taxon>
        <taxon>Bacillota</taxon>
        <taxon>Clostridia</taxon>
        <taxon>Lachnospirales</taxon>
        <taxon>Lachnospiraceae</taxon>
        <taxon>Mediterraneibacter</taxon>
    </lineage>
</organism>
<comment type="caution">
    <text evidence="1">The sequence shown here is derived from an EMBL/GenBank/DDBJ whole genome shotgun (WGS) entry which is preliminary data.</text>
</comment>
<name>A0A9Q4EXJ5_MEDGN</name>
<accession>A0A9Q4EXJ5</accession>
<dbReference type="Proteomes" id="UP001079535">
    <property type="component" value="Unassembled WGS sequence"/>
</dbReference>
<reference evidence="1" key="1">
    <citation type="submission" date="2022-11" db="EMBL/GenBank/DDBJ databases">
        <title>Temperate bacteriophages infecting mucin-degrading bacterium Ruminococcus gnavus from the human gut.</title>
        <authorList>
            <person name="Buttimer C."/>
        </authorList>
    </citation>
    <scope>NUCLEOTIDE SEQUENCE</scope>
    <source>
        <strain evidence="1">CCUG 49994</strain>
    </source>
</reference>
<evidence type="ECO:0000313" key="2">
    <source>
        <dbReference type="Proteomes" id="UP001079535"/>
    </source>
</evidence>
<sequence length="51" mass="5902">MEMILIEKNEMKNDNIENNLILDELICNCEIARDKTTFDCVLLNKNGKTTV</sequence>
<dbReference type="GeneID" id="57432423"/>
<dbReference type="AlphaFoldDB" id="A0A9Q4EXJ5"/>